<dbReference type="Gene3D" id="3.90.180.10">
    <property type="entry name" value="Medium-chain alcohol dehydrogenases, catalytic domain"/>
    <property type="match status" value="1"/>
</dbReference>
<evidence type="ECO:0000256" key="2">
    <source>
        <dbReference type="ARBA" id="ARBA00013190"/>
    </source>
</evidence>
<accession>A0ABN9M7M4</accession>
<evidence type="ECO:0000256" key="5">
    <source>
        <dbReference type="ARBA" id="ARBA00022833"/>
    </source>
</evidence>
<keyword evidence="11" id="KW-1185">Reference proteome</keyword>
<dbReference type="Proteomes" id="UP001176940">
    <property type="component" value="Unassembled WGS sequence"/>
</dbReference>
<evidence type="ECO:0000259" key="9">
    <source>
        <dbReference type="Pfam" id="PF00107"/>
    </source>
</evidence>
<protein>
    <recommendedName>
        <fullName evidence="2">alcohol dehydrogenase</fullName>
        <ecNumber evidence="2">1.1.1.1</ecNumber>
    </recommendedName>
</protein>
<keyword evidence="7" id="KW-0520">NAD</keyword>
<dbReference type="PANTHER" id="PTHR43880">
    <property type="entry name" value="ALCOHOL DEHYDROGENASE"/>
    <property type="match status" value="1"/>
</dbReference>
<comment type="catalytic activity">
    <reaction evidence="8">
        <text>a primary alcohol + NAD(+) = an aldehyde + NADH + H(+)</text>
        <dbReference type="Rhea" id="RHEA:10736"/>
        <dbReference type="ChEBI" id="CHEBI:15378"/>
        <dbReference type="ChEBI" id="CHEBI:15734"/>
        <dbReference type="ChEBI" id="CHEBI:17478"/>
        <dbReference type="ChEBI" id="CHEBI:57540"/>
        <dbReference type="ChEBI" id="CHEBI:57945"/>
        <dbReference type="EC" id="1.1.1.1"/>
    </reaction>
</comment>
<dbReference type="InterPro" id="IPR036291">
    <property type="entry name" value="NAD(P)-bd_dom_sf"/>
</dbReference>
<evidence type="ECO:0000256" key="3">
    <source>
        <dbReference type="ARBA" id="ARBA00022490"/>
    </source>
</evidence>
<keyword evidence="5" id="KW-0862">Zinc</keyword>
<reference evidence="10" key="1">
    <citation type="submission" date="2023-07" db="EMBL/GenBank/DDBJ databases">
        <authorList>
            <person name="Stuckert A."/>
        </authorList>
    </citation>
    <scope>NUCLEOTIDE SEQUENCE</scope>
</reference>
<organism evidence="10 11">
    <name type="scientific">Ranitomeya imitator</name>
    <name type="common">mimic poison frog</name>
    <dbReference type="NCBI Taxonomy" id="111125"/>
    <lineage>
        <taxon>Eukaryota</taxon>
        <taxon>Metazoa</taxon>
        <taxon>Chordata</taxon>
        <taxon>Craniata</taxon>
        <taxon>Vertebrata</taxon>
        <taxon>Euteleostomi</taxon>
        <taxon>Amphibia</taxon>
        <taxon>Batrachia</taxon>
        <taxon>Anura</taxon>
        <taxon>Neobatrachia</taxon>
        <taxon>Hyloidea</taxon>
        <taxon>Dendrobatidae</taxon>
        <taxon>Dendrobatinae</taxon>
        <taxon>Ranitomeya</taxon>
    </lineage>
</organism>
<evidence type="ECO:0000256" key="4">
    <source>
        <dbReference type="ARBA" id="ARBA00022723"/>
    </source>
</evidence>
<proteinExistence type="predicted"/>
<dbReference type="SUPFAM" id="SSF51735">
    <property type="entry name" value="NAD(P)-binding Rossmann-fold domains"/>
    <property type="match status" value="1"/>
</dbReference>
<dbReference type="Pfam" id="PF00107">
    <property type="entry name" value="ADH_zinc_N"/>
    <property type="match status" value="1"/>
</dbReference>
<feature type="domain" description="Alcohol dehydrogenase-like C-terminal" evidence="9">
    <location>
        <begin position="61"/>
        <end position="184"/>
    </location>
</feature>
<keyword evidence="4" id="KW-0479">Metal-binding</keyword>
<dbReference type="EMBL" id="CAUEEQ010051390">
    <property type="protein sequence ID" value="CAJ0961033.1"/>
    <property type="molecule type" value="Genomic_DNA"/>
</dbReference>
<evidence type="ECO:0000313" key="11">
    <source>
        <dbReference type="Proteomes" id="UP001176940"/>
    </source>
</evidence>
<comment type="cofactor">
    <cofactor evidence="1">
        <name>Zn(2+)</name>
        <dbReference type="ChEBI" id="CHEBI:29105"/>
    </cofactor>
</comment>
<evidence type="ECO:0000256" key="1">
    <source>
        <dbReference type="ARBA" id="ARBA00001947"/>
    </source>
</evidence>
<name>A0ABN9M7M4_9NEOB</name>
<evidence type="ECO:0000256" key="7">
    <source>
        <dbReference type="ARBA" id="ARBA00023027"/>
    </source>
</evidence>
<sequence length="240" mass="26214">MTRDVGDYIRTCVSCTKNRSPRQRPALQLYPLPVADRPWEMVGMDFVVKPGSSCAVFGLGGVGLSVVIGCKVAGASKIIGVDLNSEKFAKALECGATECINPKDYDRPIHEVLAEKTDDGVDYAFEAIGNTGVMESALSSSHFGCGTTVIIGLASSNTKMTLDPMLLLSGRTLKGSSLGGWKTKEYVPKLVGEYMNKKFSLDKLITHKLPFEKINDGFQLLHNGERYVYIQTRGDIYFNN</sequence>
<dbReference type="PANTHER" id="PTHR43880:SF1">
    <property type="entry name" value="ALCOHOL DEHYDROGENASE 1A"/>
    <property type="match status" value="1"/>
</dbReference>
<dbReference type="InterPro" id="IPR013149">
    <property type="entry name" value="ADH-like_C"/>
</dbReference>
<comment type="caution">
    <text evidence="10">The sequence shown here is derived from an EMBL/GenBank/DDBJ whole genome shotgun (WGS) entry which is preliminary data.</text>
</comment>
<keyword evidence="6" id="KW-0560">Oxidoreductase</keyword>
<dbReference type="EC" id="1.1.1.1" evidence="2"/>
<evidence type="ECO:0000256" key="6">
    <source>
        <dbReference type="ARBA" id="ARBA00023002"/>
    </source>
</evidence>
<dbReference type="Gene3D" id="3.40.50.720">
    <property type="entry name" value="NAD(P)-binding Rossmann-like Domain"/>
    <property type="match status" value="1"/>
</dbReference>
<keyword evidence="3" id="KW-0963">Cytoplasm</keyword>
<gene>
    <name evidence="10" type="ORF">RIMI_LOCUS17536467</name>
</gene>
<evidence type="ECO:0000256" key="8">
    <source>
        <dbReference type="ARBA" id="ARBA00049243"/>
    </source>
</evidence>
<evidence type="ECO:0000313" key="10">
    <source>
        <dbReference type="EMBL" id="CAJ0961033.1"/>
    </source>
</evidence>